<dbReference type="AlphaFoldDB" id="A0A3P6QX99"/>
<accession>A0A3P6QX99</accession>
<organism evidence="1 2">
    <name type="scientific">Cylicostephanus goldi</name>
    <name type="common">Nematode worm</name>
    <dbReference type="NCBI Taxonomy" id="71465"/>
    <lineage>
        <taxon>Eukaryota</taxon>
        <taxon>Metazoa</taxon>
        <taxon>Ecdysozoa</taxon>
        <taxon>Nematoda</taxon>
        <taxon>Chromadorea</taxon>
        <taxon>Rhabditida</taxon>
        <taxon>Rhabditina</taxon>
        <taxon>Rhabditomorpha</taxon>
        <taxon>Strongyloidea</taxon>
        <taxon>Strongylidae</taxon>
        <taxon>Cylicostephanus</taxon>
    </lineage>
</organism>
<sequence>MDFVTGKICEQLAQCMDSQLITNAAADLVALLVTQFPSSADLASLFLNGLMHHVKCIRWNIYRWFGRINVSKSSCQFFKNLRDSLRTQFLNADDDVSWPPYMWEFEDFSCIDPLWNCDESEEVTWKVDRALEAYLKVSNDLQQRFHEELDVDDAVYNSVSVIQAGLKWHLPDIRLEAFRIWFSCIKSSSEQDRYNHDLEDFILRNGLSSLSSLRKAVATAAVSCKMSDEGRSEWMGLLDILKQQAEVDEQQRGASYLPDDVNIQELLPLPRPEQAKERLEEFLQLSGSKDPKSCPSFPDLYANLAKAGHDQRVFARHVIDLINLIRSHEDVNTAVAAISGAVTRCRLKVVVDHGCTAIEELLSHEHPEKHFFYLVEYTYCWAMNQLIDKNAQCRTLALSRILWSTCEKSRDLMKIFFEVSQEVLIT</sequence>
<name>A0A3P6QX99_CYLGO</name>
<evidence type="ECO:0000313" key="2">
    <source>
        <dbReference type="Proteomes" id="UP000271889"/>
    </source>
</evidence>
<dbReference type="OrthoDB" id="5869110at2759"/>
<evidence type="ECO:0000313" key="1">
    <source>
        <dbReference type="EMBL" id="VDK48170.1"/>
    </source>
</evidence>
<dbReference type="Proteomes" id="UP000271889">
    <property type="component" value="Unassembled WGS sequence"/>
</dbReference>
<protein>
    <submittedName>
        <fullName evidence="1">Uncharacterized protein</fullName>
    </submittedName>
</protein>
<keyword evidence="2" id="KW-1185">Reference proteome</keyword>
<dbReference type="EMBL" id="UYRV01002144">
    <property type="protein sequence ID" value="VDK48170.1"/>
    <property type="molecule type" value="Genomic_DNA"/>
</dbReference>
<reference evidence="1 2" key="1">
    <citation type="submission" date="2018-11" db="EMBL/GenBank/DDBJ databases">
        <authorList>
            <consortium name="Pathogen Informatics"/>
        </authorList>
    </citation>
    <scope>NUCLEOTIDE SEQUENCE [LARGE SCALE GENOMIC DNA]</scope>
</reference>
<gene>
    <name evidence="1" type="ORF">CGOC_LOCUS1210</name>
</gene>
<proteinExistence type="predicted"/>